<accession>A0A139SK48</accession>
<dbReference type="InterPro" id="IPR011009">
    <property type="entry name" value="Kinase-like_dom_sf"/>
</dbReference>
<dbReference type="PANTHER" id="PTHR21064">
    <property type="entry name" value="AMINOGLYCOSIDE PHOSPHOTRANSFERASE DOMAIN-CONTAINING PROTEIN-RELATED"/>
    <property type="match status" value="1"/>
</dbReference>
<dbReference type="Gene3D" id="3.90.1200.10">
    <property type="match status" value="1"/>
</dbReference>
<dbReference type="EMBL" id="LSZP01000046">
    <property type="protein sequence ID" value="KXU34952.1"/>
    <property type="molecule type" value="Genomic_DNA"/>
</dbReference>
<protein>
    <recommendedName>
        <fullName evidence="1">Aminoglycoside phosphotransferase domain-containing protein</fullName>
    </recommendedName>
</protein>
<proteinExistence type="predicted"/>
<reference evidence="2 3" key="1">
    <citation type="submission" date="2016-02" db="EMBL/GenBank/DDBJ databases">
        <authorList>
            <person name="Wen L."/>
            <person name="He K."/>
            <person name="Yang H."/>
        </authorList>
    </citation>
    <scope>NUCLEOTIDE SEQUENCE [LARGE SCALE GENOMIC DNA]</scope>
    <source>
        <strain evidence="2 3">CV41</strain>
    </source>
</reference>
<dbReference type="InterPro" id="IPR050249">
    <property type="entry name" value="Pseudomonas-type_ThrB"/>
</dbReference>
<organism evidence="2 3">
    <name type="scientific">Cephaloticoccus capnophilus</name>
    <dbReference type="NCBI Taxonomy" id="1548208"/>
    <lineage>
        <taxon>Bacteria</taxon>
        <taxon>Pseudomonadati</taxon>
        <taxon>Verrucomicrobiota</taxon>
        <taxon>Opitutia</taxon>
        <taxon>Opitutales</taxon>
        <taxon>Opitutaceae</taxon>
        <taxon>Cephaloticoccus</taxon>
    </lineage>
</organism>
<name>A0A139SK48_9BACT</name>
<dbReference type="Proteomes" id="UP000071392">
    <property type="component" value="Unassembled WGS sequence"/>
</dbReference>
<keyword evidence="3" id="KW-1185">Reference proteome</keyword>
<dbReference type="SUPFAM" id="SSF56112">
    <property type="entry name" value="Protein kinase-like (PK-like)"/>
    <property type="match status" value="1"/>
</dbReference>
<dbReference type="RefSeq" id="WP_068712449.1">
    <property type="nucleotide sequence ID" value="NZ_LSZP01000046.1"/>
</dbReference>
<evidence type="ECO:0000259" key="1">
    <source>
        <dbReference type="Pfam" id="PF01636"/>
    </source>
</evidence>
<feature type="domain" description="Aminoglycoside phosphotransferase" evidence="1">
    <location>
        <begin position="27"/>
        <end position="266"/>
    </location>
</feature>
<dbReference type="PANTHER" id="PTHR21064:SF5">
    <property type="entry name" value="SLR1880 PROTEIN"/>
    <property type="match status" value="1"/>
</dbReference>
<gene>
    <name evidence="2" type="ORF">AXK12_06180</name>
</gene>
<evidence type="ECO:0000313" key="2">
    <source>
        <dbReference type="EMBL" id="KXU34952.1"/>
    </source>
</evidence>
<dbReference type="AlphaFoldDB" id="A0A139SK48"/>
<dbReference type="Pfam" id="PF01636">
    <property type="entry name" value="APH"/>
    <property type="match status" value="1"/>
</dbReference>
<dbReference type="InterPro" id="IPR002575">
    <property type="entry name" value="Aminoglycoside_PTrfase"/>
</dbReference>
<dbReference type="OrthoDB" id="526037at2"/>
<dbReference type="STRING" id="1548208.AXK12_06180"/>
<comment type="caution">
    <text evidence="2">The sequence shown here is derived from an EMBL/GenBank/DDBJ whole genome shotgun (WGS) entry which is preliminary data.</text>
</comment>
<sequence length="370" mass="41313">MSTTPPPAKLAEVLNLFEIEGRFANATAYGSGHINDTFLVHCEAPTGQARRYIAQRINDRIFKNIPALMDNVKRVTEHLARKVAPPKRNRQLTLIPTVDAAPYARDADGEWWRIYDFIEGAHTIDRVTTVHQARETAHAFGDFQAQLSDLPGPRLHETILNFHNTRSRFDSFRVALATDSLGRASNAQPEIDYALSLEADCDPLLELLARGEVSERITHNDTKINNVMLDNATGRAVAVIDFDTLMPGLPLYDFGDMVRTATSSTLEDDPDPANMRFEVTLFEALVEGYLGSEIGPVLNATERAHLGFAGKLMTYETALRFLTDYLQGDVYFKTQYPDHNLVRARTQLALVRSITAQTDAVNSILESHID</sequence>
<evidence type="ECO:0000313" key="3">
    <source>
        <dbReference type="Proteomes" id="UP000071392"/>
    </source>
</evidence>